<dbReference type="OrthoDB" id="6358396at2759"/>
<sequence length="271" mass="31086">MGITIAMWNEKFQPIDVIIGFKPVLGDHSGVNLAENFYNNLTSYQLNDKILAITTDNASSNATFIEHIIYLTRNTSRPFKREKWIRCFAHVINLTVKSALNEMTVLIQKLHDLVVAIRSSPQRIQKFKSIFKKCIFGTSDLLYEENELFSSDGGVVPQDLLPILDCPTLWSSTYFFLKRGFKVRYAIDKIAMDVELRKNELQDGEWQILRQVFSFLEDFAVATTYIEASQYPTLFLVVPMYNRLLNLLEEASTNRSKHPLLVKGATAGFQK</sequence>
<dbReference type="PANTHER" id="PTHR46481:SF10">
    <property type="entry name" value="ZINC FINGER BED DOMAIN-CONTAINING PROTEIN 39"/>
    <property type="match status" value="1"/>
</dbReference>
<dbReference type="AlphaFoldDB" id="A0A164WC01"/>
<dbReference type="SUPFAM" id="SSF53098">
    <property type="entry name" value="Ribonuclease H-like"/>
    <property type="match status" value="1"/>
</dbReference>
<evidence type="ECO:0000256" key="1">
    <source>
        <dbReference type="ARBA" id="ARBA00004123"/>
    </source>
</evidence>
<evidence type="ECO:0000256" key="5">
    <source>
        <dbReference type="ARBA" id="ARBA00023242"/>
    </source>
</evidence>
<keyword evidence="2" id="KW-0479">Metal-binding</keyword>
<keyword evidence="4" id="KW-0862">Zinc</keyword>
<accession>A0A164WC01</accession>
<dbReference type="EMBL" id="LRGB01001272">
    <property type="protein sequence ID" value="KZS13134.1"/>
    <property type="molecule type" value="Genomic_DNA"/>
</dbReference>
<dbReference type="GO" id="GO:0005634">
    <property type="term" value="C:nucleus"/>
    <property type="evidence" value="ECO:0007669"/>
    <property type="project" value="UniProtKB-SubCell"/>
</dbReference>
<dbReference type="InterPro" id="IPR052035">
    <property type="entry name" value="ZnF_BED_domain_contain"/>
</dbReference>
<dbReference type="InterPro" id="IPR012337">
    <property type="entry name" value="RNaseH-like_sf"/>
</dbReference>
<proteinExistence type="predicted"/>
<dbReference type="GO" id="GO:0008270">
    <property type="term" value="F:zinc ion binding"/>
    <property type="evidence" value="ECO:0007669"/>
    <property type="project" value="UniProtKB-KW"/>
</dbReference>
<gene>
    <name evidence="6" type="ORF">APZ42_021803</name>
</gene>
<comment type="caution">
    <text evidence="6">The sequence shown here is derived from an EMBL/GenBank/DDBJ whole genome shotgun (WGS) entry which is preliminary data.</text>
</comment>
<reference evidence="6 7" key="1">
    <citation type="submission" date="2016-03" db="EMBL/GenBank/DDBJ databases">
        <title>EvidentialGene: Evidence-directed Construction of Genes on Genomes.</title>
        <authorList>
            <person name="Gilbert D.G."/>
            <person name="Choi J.-H."/>
            <person name="Mockaitis K."/>
            <person name="Colbourne J."/>
            <person name="Pfrender M."/>
        </authorList>
    </citation>
    <scope>NUCLEOTIDE SEQUENCE [LARGE SCALE GENOMIC DNA]</scope>
    <source>
        <strain evidence="6 7">Xinb3</strain>
        <tissue evidence="6">Complete organism</tissue>
    </source>
</reference>
<name>A0A164WC01_9CRUS</name>
<evidence type="ECO:0000256" key="2">
    <source>
        <dbReference type="ARBA" id="ARBA00022723"/>
    </source>
</evidence>
<keyword evidence="5" id="KW-0539">Nucleus</keyword>
<dbReference type="STRING" id="35525.A0A164WC01"/>
<comment type="subcellular location">
    <subcellularLocation>
        <location evidence="1">Nucleus</location>
    </subcellularLocation>
</comment>
<dbReference type="PANTHER" id="PTHR46481">
    <property type="entry name" value="ZINC FINGER BED DOMAIN-CONTAINING PROTEIN 4"/>
    <property type="match status" value="1"/>
</dbReference>
<protein>
    <submittedName>
        <fullName evidence="6">Putative Zinc finger protein</fullName>
    </submittedName>
</protein>
<keyword evidence="7" id="KW-1185">Reference proteome</keyword>
<keyword evidence="3" id="KW-0863">Zinc-finger</keyword>
<dbReference type="Proteomes" id="UP000076858">
    <property type="component" value="Unassembled WGS sequence"/>
</dbReference>
<evidence type="ECO:0000313" key="6">
    <source>
        <dbReference type="EMBL" id="KZS13134.1"/>
    </source>
</evidence>
<evidence type="ECO:0000313" key="7">
    <source>
        <dbReference type="Proteomes" id="UP000076858"/>
    </source>
</evidence>
<evidence type="ECO:0000256" key="4">
    <source>
        <dbReference type="ARBA" id="ARBA00022833"/>
    </source>
</evidence>
<evidence type="ECO:0000256" key="3">
    <source>
        <dbReference type="ARBA" id="ARBA00022771"/>
    </source>
</evidence>
<organism evidence="6 7">
    <name type="scientific">Daphnia magna</name>
    <dbReference type="NCBI Taxonomy" id="35525"/>
    <lineage>
        <taxon>Eukaryota</taxon>
        <taxon>Metazoa</taxon>
        <taxon>Ecdysozoa</taxon>
        <taxon>Arthropoda</taxon>
        <taxon>Crustacea</taxon>
        <taxon>Branchiopoda</taxon>
        <taxon>Diplostraca</taxon>
        <taxon>Cladocera</taxon>
        <taxon>Anomopoda</taxon>
        <taxon>Daphniidae</taxon>
        <taxon>Daphnia</taxon>
    </lineage>
</organism>